<keyword evidence="4 5" id="KW-0472">Membrane</keyword>
<feature type="transmembrane region" description="Helical" evidence="5">
    <location>
        <begin position="210"/>
        <end position="226"/>
    </location>
</feature>
<dbReference type="PANTHER" id="PTHR37422">
    <property type="entry name" value="TEICHURONIC ACID BIOSYNTHESIS PROTEIN TUAE"/>
    <property type="match status" value="1"/>
</dbReference>
<name>A0A8J3SUY3_9ACTN</name>
<protein>
    <submittedName>
        <fullName evidence="7">Membrane protein</fullName>
    </submittedName>
</protein>
<feature type="transmembrane region" description="Helical" evidence="5">
    <location>
        <begin position="65"/>
        <end position="86"/>
    </location>
</feature>
<dbReference type="PANTHER" id="PTHR37422:SF13">
    <property type="entry name" value="LIPOPOLYSACCHARIDE BIOSYNTHESIS PROTEIN PA4999-RELATED"/>
    <property type="match status" value="1"/>
</dbReference>
<feature type="transmembrane region" description="Helical" evidence="5">
    <location>
        <begin position="346"/>
        <end position="366"/>
    </location>
</feature>
<keyword evidence="2 5" id="KW-0812">Transmembrane</keyword>
<evidence type="ECO:0000256" key="1">
    <source>
        <dbReference type="ARBA" id="ARBA00004141"/>
    </source>
</evidence>
<evidence type="ECO:0000256" key="2">
    <source>
        <dbReference type="ARBA" id="ARBA00022692"/>
    </source>
</evidence>
<feature type="transmembrane region" description="Helical" evidence="5">
    <location>
        <begin position="233"/>
        <end position="249"/>
    </location>
</feature>
<evidence type="ECO:0000256" key="5">
    <source>
        <dbReference type="SAM" id="Phobius"/>
    </source>
</evidence>
<feature type="transmembrane region" description="Helical" evidence="5">
    <location>
        <begin position="187"/>
        <end position="204"/>
    </location>
</feature>
<proteinExistence type="predicted"/>
<dbReference type="InterPro" id="IPR007016">
    <property type="entry name" value="O-antigen_ligase-rel_domated"/>
</dbReference>
<evidence type="ECO:0000259" key="6">
    <source>
        <dbReference type="Pfam" id="PF04932"/>
    </source>
</evidence>
<sequence length="433" mass="44396">MSRRGPLRRPSLLAAAAVLLVCVPQERDDLSVAIDVTPADVASVLLVAVAAAALLSGGRRLPGRALVAAAPVVAVGAATVASQDVMASLPGLARYLQVFVLVPLAVAVVLRDRVDLWVVGGAVCGAALVQGGVGTWQALTGTGASYAGENVRAVGTFGATDVMGMATIVGYGLVVALALALALRGRARAAALATAAALVAPLVLSLSRGTWLAVLCAAAVMLVLYGLRPAGRVLLFAAAAGMLLLPAVPDSDPGTIGRRLSSIGSSVTQPDRSVSDRYDLWDTATGIWRDSPVTGVGPKGFAAARDSRAPLALSSGSDTADPVRGFQRQPLLSPHNMYLLVLSEQGLVGITAFCLLFGCVAVWSVRRARRARSRGERAAGLAVTGFLTWQLVDFTYSDIGGPPTVVMSVLLGVALWWAVADGPPLPPGPGEHR</sequence>
<feature type="transmembrane region" description="Helical" evidence="5">
    <location>
        <begin position="159"/>
        <end position="180"/>
    </location>
</feature>
<accession>A0A8J3SUY3</accession>
<dbReference type="Proteomes" id="UP000634476">
    <property type="component" value="Unassembled WGS sequence"/>
</dbReference>
<evidence type="ECO:0000313" key="7">
    <source>
        <dbReference type="EMBL" id="GII00977.1"/>
    </source>
</evidence>
<evidence type="ECO:0000256" key="3">
    <source>
        <dbReference type="ARBA" id="ARBA00022989"/>
    </source>
</evidence>
<keyword evidence="3 5" id="KW-1133">Transmembrane helix</keyword>
<reference evidence="7" key="1">
    <citation type="submission" date="2021-01" db="EMBL/GenBank/DDBJ databases">
        <title>Whole genome shotgun sequence of Planobispora takensis NBRC 109077.</title>
        <authorList>
            <person name="Komaki H."/>
            <person name="Tamura T."/>
        </authorList>
    </citation>
    <scope>NUCLEOTIDE SEQUENCE</scope>
    <source>
        <strain evidence="7">NBRC 109077</strain>
    </source>
</reference>
<gene>
    <name evidence="7" type="ORF">Pta02_29850</name>
</gene>
<comment type="caution">
    <text evidence="7">The sequence shown here is derived from an EMBL/GenBank/DDBJ whole genome shotgun (WGS) entry which is preliminary data.</text>
</comment>
<evidence type="ECO:0000256" key="4">
    <source>
        <dbReference type="ARBA" id="ARBA00023136"/>
    </source>
</evidence>
<comment type="subcellular location">
    <subcellularLocation>
        <location evidence="1">Membrane</location>
        <topology evidence="1">Multi-pass membrane protein</topology>
    </subcellularLocation>
</comment>
<dbReference type="GO" id="GO:0016020">
    <property type="term" value="C:membrane"/>
    <property type="evidence" value="ECO:0007669"/>
    <property type="project" value="UniProtKB-SubCell"/>
</dbReference>
<dbReference type="InterPro" id="IPR051533">
    <property type="entry name" value="WaaL-like"/>
</dbReference>
<keyword evidence="8" id="KW-1185">Reference proteome</keyword>
<dbReference type="Pfam" id="PF04932">
    <property type="entry name" value="Wzy_C"/>
    <property type="match status" value="1"/>
</dbReference>
<feature type="transmembrane region" description="Helical" evidence="5">
    <location>
        <begin position="37"/>
        <end position="58"/>
    </location>
</feature>
<evidence type="ECO:0000313" key="8">
    <source>
        <dbReference type="Proteomes" id="UP000634476"/>
    </source>
</evidence>
<dbReference type="AlphaFoldDB" id="A0A8J3SUY3"/>
<feature type="domain" description="O-antigen ligase-related" evidence="6">
    <location>
        <begin position="195"/>
        <end position="354"/>
    </location>
</feature>
<dbReference type="EMBL" id="BOOK01000020">
    <property type="protein sequence ID" value="GII00977.1"/>
    <property type="molecule type" value="Genomic_DNA"/>
</dbReference>
<feature type="transmembrane region" description="Helical" evidence="5">
    <location>
        <begin position="117"/>
        <end position="139"/>
    </location>
</feature>
<feature type="transmembrane region" description="Helical" evidence="5">
    <location>
        <begin position="92"/>
        <end position="110"/>
    </location>
</feature>
<organism evidence="7 8">
    <name type="scientific">Planobispora takensis</name>
    <dbReference type="NCBI Taxonomy" id="1367882"/>
    <lineage>
        <taxon>Bacteria</taxon>
        <taxon>Bacillati</taxon>
        <taxon>Actinomycetota</taxon>
        <taxon>Actinomycetes</taxon>
        <taxon>Streptosporangiales</taxon>
        <taxon>Streptosporangiaceae</taxon>
        <taxon>Planobispora</taxon>
    </lineage>
</organism>